<reference evidence="1 2" key="1">
    <citation type="journal article" date="2019" name="Nat. Ecol. Evol.">
        <title>Megaphylogeny resolves global patterns of mushroom evolution.</title>
        <authorList>
            <person name="Varga T."/>
            <person name="Krizsan K."/>
            <person name="Foldi C."/>
            <person name="Dima B."/>
            <person name="Sanchez-Garcia M."/>
            <person name="Sanchez-Ramirez S."/>
            <person name="Szollosi G.J."/>
            <person name="Szarkandi J.G."/>
            <person name="Papp V."/>
            <person name="Albert L."/>
            <person name="Andreopoulos W."/>
            <person name="Angelini C."/>
            <person name="Antonin V."/>
            <person name="Barry K.W."/>
            <person name="Bougher N.L."/>
            <person name="Buchanan P."/>
            <person name="Buyck B."/>
            <person name="Bense V."/>
            <person name="Catcheside P."/>
            <person name="Chovatia M."/>
            <person name="Cooper J."/>
            <person name="Damon W."/>
            <person name="Desjardin D."/>
            <person name="Finy P."/>
            <person name="Geml J."/>
            <person name="Haridas S."/>
            <person name="Hughes K."/>
            <person name="Justo A."/>
            <person name="Karasinski D."/>
            <person name="Kautmanova I."/>
            <person name="Kiss B."/>
            <person name="Kocsube S."/>
            <person name="Kotiranta H."/>
            <person name="LaButti K.M."/>
            <person name="Lechner B.E."/>
            <person name="Liimatainen K."/>
            <person name="Lipzen A."/>
            <person name="Lukacs Z."/>
            <person name="Mihaltcheva S."/>
            <person name="Morgado L.N."/>
            <person name="Niskanen T."/>
            <person name="Noordeloos M.E."/>
            <person name="Ohm R.A."/>
            <person name="Ortiz-Santana B."/>
            <person name="Ovrebo C."/>
            <person name="Racz N."/>
            <person name="Riley R."/>
            <person name="Savchenko A."/>
            <person name="Shiryaev A."/>
            <person name="Soop K."/>
            <person name="Spirin V."/>
            <person name="Szebenyi C."/>
            <person name="Tomsovsky M."/>
            <person name="Tulloss R.E."/>
            <person name="Uehling J."/>
            <person name="Grigoriev I.V."/>
            <person name="Vagvolgyi C."/>
            <person name="Papp T."/>
            <person name="Martin F.M."/>
            <person name="Miettinen O."/>
            <person name="Hibbett D.S."/>
            <person name="Nagy L.G."/>
        </authorList>
    </citation>
    <scope>NUCLEOTIDE SEQUENCE [LARGE SCALE GENOMIC DNA]</scope>
    <source>
        <strain evidence="1 2">CBS 166.37</strain>
    </source>
</reference>
<dbReference type="OrthoDB" id="3342934at2759"/>
<gene>
    <name evidence="1" type="ORF">BDQ12DRAFT_717201</name>
</gene>
<evidence type="ECO:0000313" key="1">
    <source>
        <dbReference type="EMBL" id="TFK44004.1"/>
    </source>
</evidence>
<sequence>MNVAAKRSYSNSPTYSNARRQSFKFNGKQRTIYRNCIRSLIPHCVHKALLVVAFINLAVAEQHGVTFDNQCGSGRPIITEGGSVISDGSSTYTNSSSLWAGRAFLQTGSCGSNGEGCTVVEMTLINPTSTVDISLIPPFELSVSANQLLVEQQHLQYYGGIDLQCPFEADTPHNVDNPTK</sequence>
<protein>
    <submittedName>
        <fullName evidence="1">Uncharacterized protein</fullName>
    </submittedName>
</protein>
<organism evidence="1 2">
    <name type="scientific">Crucibulum laeve</name>
    <dbReference type="NCBI Taxonomy" id="68775"/>
    <lineage>
        <taxon>Eukaryota</taxon>
        <taxon>Fungi</taxon>
        <taxon>Dikarya</taxon>
        <taxon>Basidiomycota</taxon>
        <taxon>Agaricomycotina</taxon>
        <taxon>Agaricomycetes</taxon>
        <taxon>Agaricomycetidae</taxon>
        <taxon>Agaricales</taxon>
        <taxon>Agaricineae</taxon>
        <taxon>Nidulariaceae</taxon>
        <taxon>Crucibulum</taxon>
    </lineage>
</organism>
<dbReference type="EMBL" id="ML213590">
    <property type="protein sequence ID" value="TFK44004.1"/>
    <property type="molecule type" value="Genomic_DNA"/>
</dbReference>
<keyword evidence="2" id="KW-1185">Reference proteome</keyword>
<dbReference type="Proteomes" id="UP000308652">
    <property type="component" value="Unassembled WGS sequence"/>
</dbReference>
<name>A0A5C3MF18_9AGAR</name>
<dbReference type="AlphaFoldDB" id="A0A5C3MF18"/>
<proteinExistence type="predicted"/>
<evidence type="ECO:0000313" key="2">
    <source>
        <dbReference type="Proteomes" id="UP000308652"/>
    </source>
</evidence>
<accession>A0A5C3MF18</accession>